<comment type="pathway">
    <text evidence="2 13">Glycolipid biosynthesis; lipid IV(A) biosynthesis; lipid IV(A) from (3R)-3-hydroxytetradecanoyl-[acyl-carrier-protein] and UDP-N-acetyl-alpha-D-glucosamine: step 6/6.</text>
</comment>
<evidence type="ECO:0000256" key="6">
    <source>
        <dbReference type="ARBA" id="ARBA00022556"/>
    </source>
</evidence>
<comment type="similarity">
    <text evidence="13">Belongs to the LpxK family.</text>
</comment>
<evidence type="ECO:0000313" key="15">
    <source>
        <dbReference type="Proteomes" id="UP000305887"/>
    </source>
</evidence>
<evidence type="ECO:0000256" key="4">
    <source>
        <dbReference type="ARBA" id="ARBA00016436"/>
    </source>
</evidence>
<comment type="caution">
    <text evidence="14">The sequence shown here is derived from an EMBL/GenBank/DDBJ whole genome shotgun (WGS) entry which is preliminary data.</text>
</comment>
<protein>
    <recommendedName>
        <fullName evidence="4 13">Tetraacyldisaccharide 4'-kinase</fullName>
        <ecNumber evidence="3 13">2.7.1.130</ecNumber>
    </recommendedName>
    <alternativeName>
        <fullName evidence="12 13">Lipid A 4'-kinase</fullName>
    </alternativeName>
</protein>
<evidence type="ECO:0000256" key="9">
    <source>
        <dbReference type="ARBA" id="ARBA00022777"/>
    </source>
</evidence>
<dbReference type="NCBIfam" id="TIGR00682">
    <property type="entry name" value="lpxK"/>
    <property type="match status" value="1"/>
</dbReference>
<keyword evidence="6 13" id="KW-0441">Lipid A biosynthesis</keyword>
<accession>A0A5C4MYS4</accession>
<keyword evidence="11 13" id="KW-0443">Lipid metabolism</keyword>
<dbReference type="InterPro" id="IPR003758">
    <property type="entry name" value="LpxK"/>
</dbReference>
<evidence type="ECO:0000313" key="14">
    <source>
        <dbReference type="EMBL" id="TNC49779.1"/>
    </source>
</evidence>
<sequence>MRPPHWWYDPDGGWPARVLSPLGMLYAGLTARRLARGAPHEAAVPVICVGNLDAGGTGKTPLAIALAERLLAWNVAVHVVSRGHGGRLAGPMQVLPSHSAEEVGDEPLLLSAFVPTWISRDRAAGVRAAEAAGASAVLLDDGFQNPSVRKTLSCIVVDAARGWGNGRAIPAGPLREPVRVGLARADAVISVGDAAAQDRFTHRWGPMMDGRPHIRGELRPLPTGMPWAGLRTLAFAGIGQPEKFFATLRDLGADIVATRSFDDHQPLGPSLLQRLEADAARLGAQLVTTEKDAARLPPAFRARVLTVPVRLHLDDWGPLDAALARLGLG</sequence>
<name>A0A5C4MYS4_9RHOB</name>
<dbReference type="Proteomes" id="UP000305887">
    <property type="component" value="Unassembled WGS sequence"/>
</dbReference>
<dbReference type="Pfam" id="PF02606">
    <property type="entry name" value="LpxK"/>
    <property type="match status" value="1"/>
</dbReference>
<evidence type="ECO:0000256" key="8">
    <source>
        <dbReference type="ARBA" id="ARBA00022741"/>
    </source>
</evidence>
<dbReference type="EMBL" id="VDFU01000009">
    <property type="protein sequence ID" value="TNC49779.1"/>
    <property type="molecule type" value="Genomic_DNA"/>
</dbReference>
<dbReference type="RefSeq" id="WP_139076555.1">
    <property type="nucleotide sequence ID" value="NZ_VDFU01000009.1"/>
</dbReference>
<evidence type="ECO:0000256" key="5">
    <source>
        <dbReference type="ARBA" id="ARBA00022516"/>
    </source>
</evidence>
<dbReference type="InterPro" id="IPR027417">
    <property type="entry name" value="P-loop_NTPase"/>
</dbReference>
<dbReference type="EC" id="2.7.1.130" evidence="3 13"/>
<keyword evidence="7 13" id="KW-0808">Transferase</keyword>
<dbReference type="GO" id="GO:0005886">
    <property type="term" value="C:plasma membrane"/>
    <property type="evidence" value="ECO:0007669"/>
    <property type="project" value="TreeGrafter"/>
</dbReference>
<dbReference type="HAMAP" id="MF_00409">
    <property type="entry name" value="LpxK"/>
    <property type="match status" value="1"/>
</dbReference>
<keyword evidence="10 13" id="KW-0067">ATP-binding</keyword>
<dbReference type="GO" id="GO:0005524">
    <property type="term" value="F:ATP binding"/>
    <property type="evidence" value="ECO:0007669"/>
    <property type="project" value="UniProtKB-UniRule"/>
</dbReference>
<dbReference type="OrthoDB" id="9766423at2"/>
<evidence type="ECO:0000256" key="2">
    <source>
        <dbReference type="ARBA" id="ARBA00004870"/>
    </source>
</evidence>
<reference evidence="14 15" key="1">
    <citation type="submission" date="2019-06" db="EMBL/GenBank/DDBJ databases">
        <title>YIM 131921 draft genome.</title>
        <authorList>
            <person name="Jiang L."/>
        </authorList>
    </citation>
    <scope>NUCLEOTIDE SEQUENCE [LARGE SCALE GENOMIC DNA]</scope>
    <source>
        <strain evidence="14 15">YIM 131921</strain>
    </source>
</reference>
<keyword evidence="5 13" id="KW-0444">Lipid biosynthesis</keyword>
<dbReference type="PANTHER" id="PTHR42724:SF1">
    <property type="entry name" value="TETRAACYLDISACCHARIDE 4'-KINASE, MITOCHONDRIAL-RELATED"/>
    <property type="match status" value="1"/>
</dbReference>
<dbReference type="AlphaFoldDB" id="A0A5C4MYS4"/>
<evidence type="ECO:0000256" key="7">
    <source>
        <dbReference type="ARBA" id="ARBA00022679"/>
    </source>
</evidence>
<keyword evidence="9 13" id="KW-0418">Kinase</keyword>
<evidence type="ECO:0000256" key="1">
    <source>
        <dbReference type="ARBA" id="ARBA00002274"/>
    </source>
</evidence>
<dbReference type="GO" id="GO:0009244">
    <property type="term" value="P:lipopolysaccharide core region biosynthetic process"/>
    <property type="evidence" value="ECO:0007669"/>
    <property type="project" value="TreeGrafter"/>
</dbReference>
<evidence type="ECO:0000256" key="10">
    <source>
        <dbReference type="ARBA" id="ARBA00022840"/>
    </source>
</evidence>
<dbReference type="GO" id="GO:0009029">
    <property type="term" value="F:lipid-A 4'-kinase activity"/>
    <property type="evidence" value="ECO:0007669"/>
    <property type="project" value="UniProtKB-UniRule"/>
</dbReference>
<proteinExistence type="inferred from homology"/>
<dbReference type="GO" id="GO:0009245">
    <property type="term" value="P:lipid A biosynthetic process"/>
    <property type="evidence" value="ECO:0007669"/>
    <property type="project" value="UniProtKB-UniRule"/>
</dbReference>
<dbReference type="SUPFAM" id="SSF52540">
    <property type="entry name" value="P-loop containing nucleoside triphosphate hydrolases"/>
    <property type="match status" value="1"/>
</dbReference>
<evidence type="ECO:0000256" key="11">
    <source>
        <dbReference type="ARBA" id="ARBA00023098"/>
    </source>
</evidence>
<dbReference type="UniPathway" id="UPA00359">
    <property type="reaction ID" value="UER00482"/>
</dbReference>
<evidence type="ECO:0000256" key="3">
    <source>
        <dbReference type="ARBA" id="ARBA00012071"/>
    </source>
</evidence>
<evidence type="ECO:0000256" key="12">
    <source>
        <dbReference type="ARBA" id="ARBA00029757"/>
    </source>
</evidence>
<dbReference type="PANTHER" id="PTHR42724">
    <property type="entry name" value="TETRAACYLDISACCHARIDE 4'-KINASE"/>
    <property type="match status" value="1"/>
</dbReference>
<feature type="binding site" evidence="13">
    <location>
        <begin position="53"/>
        <end position="60"/>
    </location>
    <ligand>
        <name>ATP</name>
        <dbReference type="ChEBI" id="CHEBI:30616"/>
    </ligand>
</feature>
<comment type="function">
    <text evidence="1 13">Transfers the gamma-phosphate of ATP to the 4'-position of a tetraacyldisaccharide 1-phosphate intermediate (termed DS-1-P) to form tetraacyldisaccharide 1,4'-bis-phosphate (lipid IVA).</text>
</comment>
<comment type="catalytic activity">
    <reaction evidence="13">
        <text>a lipid A disaccharide + ATP = a lipid IVA + ADP + H(+)</text>
        <dbReference type="Rhea" id="RHEA:67840"/>
        <dbReference type="ChEBI" id="CHEBI:15378"/>
        <dbReference type="ChEBI" id="CHEBI:30616"/>
        <dbReference type="ChEBI" id="CHEBI:176343"/>
        <dbReference type="ChEBI" id="CHEBI:176425"/>
        <dbReference type="ChEBI" id="CHEBI:456216"/>
        <dbReference type="EC" id="2.7.1.130"/>
    </reaction>
</comment>
<keyword evidence="15" id="KW-1185">Reference proteome</keyword>
<evidence type="ECO:0000256" key="13">
    <source>
        <dbReference type="HAMAP-Rule" id="MF_00409"/>
    </source>
</evidence>
<keyword evidence="8 13" id="KW-0547">Nucleotide-binding</keyword>
<organism evidence="14 15">
    <name type="scientific">Rubellimicrobium rubrum</name>
    <dbReference type="NCBI Taxonomy" id="2585369"/>
    <lineage>
        <taxon>Bacteria</taxon>
        <taxon>Pseudomonadati</taxon>
        <taxon>Pseudomonadota</taxon>
        <taxon>Alphaproteobacteria</taxon>
        <taxon>Rhodobacterales</taxon>
        <taxon>Roseobacteraceae</taxon>
        <taxon>Rubellimicrobium</taxon>
    </lineage>
</organism>
<gene>
    <name evidence="13" type="primary">lpxK</name>
    <name evidence="14" type="ORF">FHG66_09670</name>
</gene>